<protein>
    <submittedName>
        <fullName evidence="1">Uncharacterized protein</fullName>
    </submittedName>
</protein>
<organism evidence="1 2">
    <name type="scientific">Hansschlegelia zhihuaiae</name>
    <dbReference type="NCBI Taxonomy" id="405005"/>
    <lineage>
        <taxon>Bacteria</taxon>
        <taxon>Pseudomonadati</taxon>
        <taxon>Pseudomonadota</taxon>
        <taxon>Alphaproteobacteria</taxon>
        <taxon>Hyphomicrobiales</taxon>
        <taxon>Methylopilaceae</taxon>
        <taxon>Hansschlegelia</taxon>
    </lineage>
</organism>
<reference evidence="1 2" key="1">
    <citation type="submission" date="2018-12" db="EMBL/GenBank/DDBJ databases">
        <title>bacterium Hansschlegelia zhihuaiae S113.</title>
        <authorList>
            <person name="He J."/>
        </authorList>
    </citation>
    <scope>NUCLEOTIDE SEQUENCE [LARGE SCALE GENOMIC DNA]</scope>
    <source>
        <strain evidence="1 2">S 113</strain>
    </source>
</reference>
<sequence length="155" mass="17135">MNRRRDTRTLDLLAWEPASVVAAYADDVAGKGALDNRIARLVSRALRDAKDDHGLSRDQVAELMSGYLKREVSAAQLDHWASEANSDRRIPLDAFAALIHATGADQLLGFLPGLFGFVAVPERYAHLIELHEIEEHETRIAAHKAALTSKMRAAR</sequence>
<dbReference type="OrthoDB" id="8450901at2"/>
<name>A0A4Q0MN53_9HYPH</name>
<proteinExistence type="predicted"/>
<keyword evidence="2" id="KW-1185">Reference proteome</keyword>
<dbReference type="AlphaFoldDB" id="A0A4Q0MN53"/>
<comment type="caution">
    <text evidence="1">The sequence shown here is derived from an EMBL/GenBank/DDBJ whole genome shotgun (WGS) entry which is preliminary data.</text>
</comment>
<dbReference type="RefSeq" id="WP_128776033.1">
    <property type="nucleotide sequence ID" value="NZ_RYFI01000002.1"/>
</dbReference>
<dbReference type="EMBL" id="RYFI01000002">
    <property type="protein sequence ID" value="RXF75043.1"/>
    <property type="molecule type" value="Genomic_DNA"/>
</dbReference>
<gene>
    <name evidence="1" type="ORF">EK403_03060</name>
</gene>
<dbReference type="Proteomes" id="UP000289708">
    <property type="component" value="Unassembled WGS sequence"/>
</dbReference>
<evidence type="ECO:0000313" key="2">
    <source>
        <dbReference type="Proteomes" id="UP000289708"/>
    </source>
</evidence>
<evidence type="ECO:0000313" key="1">
    <source>
        <dbReference type="EMBL" id="RXF75043.1"/>
    </source>
</evidence>
<accession>A0A4Q0MN53</accession>